<evidence type="ECO:0000313" key="6">
    <source>
        <dbReference type="EMBL" id="RXZ87466.1"/>
    </source>
</evidence>
<dbReference type="PANTHER" id="PTHR19211:SF14">
    <property type="entry name" value="ATP-BINDING CASSETTE SUB-FAMILY F MEMBER 1"/>
    <property type="match status" value="1"/>
</dbReference>
<evidence type="ECO:0000313" key="8">
    <source>
        <dbReference type="Proteomes" id="UP000581087"/>
    </source>
</evidence>
<dbReference type="PROSITE" id="PS50893">
    <property type="entry name" value="ABC_TRANSPORTER_2"/>
    <property type="match status" value="2"/>
</dbReference>
<dbReference type="RefSeq" id="WP_129173104.1">
    <property type="nucleotide sequence ID" value="NZ_JACCBI010000001.1"/>
</dbReference>
<keyword evidence="3 6" id="KW-0067">ATP-binding</keyword>
<evidence type="ECO:0000256" key="3">
    <source>
        <dbReference type="ARBA" id="ARBA00022840"/>
    </source>
</evidence>
<dbReference type="Pfam" id="PF00005">
    <property type="entry name" value="ABC_tran"/>
    <property type="match status" value="2"/>
</dbReference>
<feature type="domain" description="ABC transporter" evidence="4">
    <location>
        <begin position="8"/>
        <end position="257"/>
    </location>
</feature>
<keyword evidence="1" id="KW-0677">Repeat</keyword>
<dbReference type="OrthoDB" id="3239744at2"/>
<dbReference type="InterPro" id="IPR003593">
    <property type="entry name" value="AAA+_ATPase"/>
</dbReference>
<dbReference type="PROSITE" id="PS00211">
    <property type="entry name" value="ABC_TRANSPORTER_1"/>
    <property type="match status" value="1"/>
</dbReference>
<evidence type="ECO:0000256" key="2">
    <source>
        <dbReference type="ARBA" id="ARBA00022741"/>
    </source>
</evidence>
<gene>
    <name evidence="5" type="ORF">BJ972_001332</name>
    <name evidence="6" type="ORF">ESP50_06000</name>
</gene>
<dbReference type="PANTHER" id="PTHR19211">
    <property type="entry name" value="ATP-BINDING TRANSPORT PROTEIN-RELATED"/>
    <property type="match status" value="1"/>
</dbReference>
<dbReference type="InterPro" id="IPR050611">
    <property type="entry name" value="ABCF"/>
</dbReference>
<dbReference type="CDD" id="cd03221">
    <property type="entry name" value="ABCF_EF-3"/>
    <property type="match status" value="1"/>
</dbReference>
<evidence type="ECO:0000256" key="1">
    <source>
        <dbReference type="ARBA" id="ARBA00022737"/>
    </source>
</evidence>
<proteinExistence type="predicted"/>
<organism evidence="6 7">
    <name type="scientific">Agromyces atrinae</name>
    <dbReference type="NCBI Taxonomy" id="592376"/>
    <lineage>
        <taxon>Bacteria</taxon>
        <taxon>Bacillati</taxon>
        <taxon>Actinomycetota</taxon>
        <taxon>Actinomycetes</taxon>
        <taxon>Micrococcales</taxon>
        <taxon>Microbacteriaceae</taxon>
        <taxon>Agromyces</taxon>
    </lineage>
</organism>
<reference evidence="5 8" key="2">
    <citation type="submission" date="2020-07" db="EMBL/GenBank/DDBJ databases">
        <title>Sequencing the genomes of 1000 actinobacteria strains.</title>
        <authorList>
            <person name="Klenk H.-P."/>
        </authorList>
    </citation>
    <scope>NUCLEOTIDE SEQUENCE [LARGE SCALE GENOMIC DNA]</scope>
    <source>
        <strain evidence="5 8">DSM 23870</strain>
    </source>
</reference>
<keyword evidence="7" id="KW-1185">Reference proteome</keyword>
<dbReference type="SMART" id="SM00382">
    <property type="entry name" value="AAA"/>
    <property type="match status" value="2"/>
</dbReference>
<dbReference type="Proteomes" id="UP000292686">
    <property type="component" value="Unassembled WGS sequence"/>
</dbReference>
<dbReference type="Proteomes" id="UP000581087">
    <property type="component" value="Unassembled WGS sequence"/>
</dbReference>
<dbReference type="Gene3D" id="3.40.50.300">
    <property type="entry name" value="P-loop containing nucleotide triphosphate hydrolases"/>
    <property type="match status" value="2"/>
</dbReference>
<dbReference type="InterPro" id="IPR017871">
    <property type="entry name" value="ABC_transporter-like_CS"/>
</dbReference>
<comment type="caution">
    <text evidence="6">The sequence shown here is derived from an EMBL/GenBank/DDBJ whole genome shotgun (WGS) entry which is preliminary data.</text>
</comment>
<dbReference type="FunFam" id="3.40.50.300:FF:000011">
    <property type="entry name" value="Putative ABC transporter ATP-binding component"/>
    <property type="match status" value="1"/>
</dbReference>
<dbReference type="GO" id="GO:0016887">
    <property type="term" value="F:ATP hydrolysis activity"/>
    <property type="evidence" value="ECO:0007669"/>
    <property type="project" value="InterPro"/>
</dbReference>
<dbReference type="EMBL" id="SDPM01000002">
    <property type="protein sequence ID" value="RXZ87466.1"/>
    <property type="molecule type" value="Genomic_DNA"/>
</dbReference>
<evidence type="ECO:0000313" key="5">
    <source>
        <dbReference type="EMBL" id="NYD66813.1"/>
    </source>
</evidence>
<dbReference type="EMBL" id="JACCBI010000001">
    <property type="protein sequence ID" value="NYD66813.1"/>
    <property type="molecule type" value="Genomic_DNA"/>
</dbReference>
<reference evidence="6 7" key="1">
    <citation type="submission" date="2019-01" db="EMBL/GenBank/DDBJ databases">
        <title>Agromyces.</title>
        <authorList>
            <person name="Li J."/>
        </authorList>
    </citation>
    <scope>NUCLEOTIDE SEQUENCE [LARGE SCALE GENOMIC DNA]</scope>
    <source>
        <strain evidence="6 7">DSM 23870</strain>
    </source>
</reference>
<dbReference type="InterPro" id="IPR027417">
    <property type="entry name" value="P-loop_NTPase"/>
</dbReference>
<keyword evidence="2" id="KW-0547">Nucleotide-binding</keyword>
<protein>
    <submittedName>
        <fullName evidence="6">ABC-F family ATP-binding cassette domain-containing protein</fullName>
    </submittedName>
    <submittedName>
        <fullName evidence="5">Macrolide transport system ATP-binding/permease protein</fullName>
    </submittedName>
</protein>
<sequence>MAASSPQLIIDGVSRIFAARRVLSDVSLTVAPGDRIGLIGENGAGKSTLLGLAAGQSEPDAGSVTRPPRTALLRQEPEFSSDATVGRVLDAALAEVRAIEEEFDAAAVALADGSPASSARFSRALDDAERAEVWTAEARRATVVAALGLDGLERSRLVTDVSGGQRSRLALAAVLIGRPDALLLDEPSNHLDDAAVAFLEEHLRSWPGPVLFASHDRAFLDEVATGLVDLDPAAAAHTDGAVRRTRAHATGAVSEAQTTTVFGGSFTEYLDYKSAERDRWERRFADEQSELARLRRTADVTARTIAPGRGPRDNDRFIHKFKGANQDRAIARRVHNAEMRLAALEAEQVRKPPAWLEFAGIPSGSHGLTEGLLVHARSVRVGTRLALENFSIAADERLLVTGANGAGKSTLLGLLAGAIAADGGHVDRRRGLRVGVLEQDVRFARAEQSVRELYETTLGEARAAAVPLGELGLVAPRDLDRPVGVLSIGQQRRVALALVIARPPHLFLLDEPTNHLSLALATDLEAALGTYPGAVVIASHDRWLRRRWEGATLELRDGRPVIPVGL</sequence>
<dbReference type="InterPro" id="IPR003439">
    <property type="entry name" value="ABC_transporter-like_ATP-bd"/>
</dbReference>
<feature type="domain" description="ABC transporter" evidence="4">
    <location>
        <begin position="368"/>
        <end position="566"/>
    </location>
</feature>
<name>A0A4V1R2K4_9MICO</name>
<accession>A0A4V1R2K4</accession>
<evidence type="ECO:0000313" key="7">
    <source>
        <dbReference type="Proteomes" id="UP000292686"/>
    </source>
</evidence>
<dbReference type="SUPFAM" id="SSF52540">
    <property type="entry name" value="P-loop containing nucleoside triphosphate hydrolases"/>
    <property type="match status" value="2"/>
</dbReference>
<dbReference type="AlphaFoldDB" id="A0A4V1R2K4"/>
<evidence type="ECO:0000259" key="4">
    <source>
        <dbReference type="PROSITE" id="PS50893"/>
    </source>
</evidence>
<dbReference type="GO" id="GO:0005524">
    <property type="term" value="F:ATP binding"/>
    <property type="evidence" value="ECO:0007669"/>
    <property type="project" value="UniProtKB-KW"/>
</dbReference>